<dbReference type="Pfam" id="PF00677">
    <property type="entry name" value="Lum_binding"/>
    <property type="match status" value="2"/>
</dbReference>
<feature type="domain" description="Lumazine-binding" evidence="12">
    <location>
        <begin position="115"/>
        <end position="211"/>
    </location>
</feature>
<feature type="repeat" description="Lumazine-binding" evidence="10">
    <location>
        <begin position="1"/>
        <end position="114"/>
    </location>
</feature>
<feature type="domain" description="Lumazine-binding" evidence="12">
    <location>
        <begin position="1"/>
        <end position="114"/>
    </location>
</feature>
<evidence type="ECO:0000256" key="11">
    <source>
        <dbReference type="SAM" id="MobiDB-lite"/>
    </source>
</evidence>
<keyword evidence="6" id="KW-0686">Riboflavin biosynthesis</keyword>
<reference evidence="13 14" key="1">
    <citation type="submission" date="2015-08" db="EMBL/GenBank/DDBJ databases">
        <authorList>
            <person name="Babu N.S."/>
            <person name="Beckwith C.J."/>
            <person name="Beseler K.G."/>
            <person name="Brison A."/>
            <person name="Carone J.V."/>
            <person name="Caskin T.P."/>
            <person name="Diamond M."/>
            <person name="Durham M.E."/>
            <person name="Foxe J.M."/>
            <person name="Go M."/>
            <person name="Henderson B.A."/>
            <person name="Jones I.B."/>
            <person name="McGettigan J.A."/>
            <person name="Micheletti S.J."/>
            <person name="Nasrallah M.E."/>
            <person name="Ortiz D."/>
            <person name="Piller C.R."/>
            <person name="Privatt S.R."/>
            <person name="Schneider S.L."/>
            <person name="Sharp S."/>
            <person name="Smith T.C."/>
            <person name="Stanton J.D."/>
            <person name="Ullery H.E."/>
            <person name="Wilson R.J."/>
            <person name="Serrano M.G."/>
            <person name="Buck G."/>
            <person name="Lee V."/>
            <person name="Wang Y."/>
            <person name="Carvalho R."/>
            <person name="Voegtly L."/>
            <person name="Shi R."/>
            <person name="Duckworth R."/>
            <person name="Johnson A."/>
            <person name="Loviza R."/>
            <person name="Walstead R."/>
            <person name="Shah Z."/>
            <person name="Kiflezghi M."/>
            <person name="Wade K."/>
            <person name="Ball S.L."/>
            <person name="Bradley K.W."/>
            <person name="Asai D.J."/>
            <person name="Bowman C.A."/>
            <person name="Russell D.A."/>
            <person name="Pope W.H."/>
            <person name="Jacobs-Sera D."/>
            <person name="Hendrix R.W."/>
            <person name="Hatfull G.F."/>
        </authorList>
    </citation>
    <scope>NUCLEOTIDE SEQUENCE [LARGE SCALE GENOMIC DNA]</scope>
    <source>
        <strain evidence="13 14">DSM 27648</strain>
    </source>
</reference>
<keyword evidence="8" id="KW-0677">Repeat</keyword>
<comment type="catalytic activity">
    <reaction evidence="1">
        <text>2 6,7-dimethyl-8-(1-D-ribityl)lumazine + H(+) = 5-amino-6-(D-ribitylamino)uracil + riboflavin</text>
        <dbReference type="Rhea" id="RHEA:20772"/>
        <dbReference type="ChEBI" id="CHEBI:15378"/>
        <dbReference type="ChEBI" id="CHEBI:15934"/>
        <dbReference type="ChEBI" id="CHEBI:57986"/>
        <dbReference type="ChEBI" id="CHEBI:58201"/>
        <dbReference type="EC" id="2.5.1.9"/>
    </reaction>
</comment>
<dbReference type="FunFam" id="2.40.30.20:FF:000004">
    <property type="entry name" value="Riboflavin synthase, alpha subunit"/>
    <property type="match status" value="1"/>
</dbReference>
<dbReference type="GO" id="GO:0009231">
    <property type="term" value="P:riboflavin biosynthetic process"/>
    <property type="evidence" value="ECO:0007669"/>
    <property type="project" value="UniProtKB-KW"/>
</dbReference>
<sequence>MFTGLVESKGKLVRRSGGTGNTRDARLVVEGDFGLTATPTIGHEPLVLGESIAVDGVCLTVASIVTPGGPGTPSVFEADASAETLAKTTLGELSTGATVNLERAVPLGGRMGGHIVSGHVDGVGRIAAKAPDGAAVKVTFQPPPELMRYIAPKGSICVNGVSLTVNGVSSDGFDVMIIPHTREKTSLDVLSVGAKVNLEVDLLARYVARILQTTGQAGGGNDHAASDAAWLDRLKRSGYM</sequence>
<comment type="pathway">
    <text evidence="3">Cofactor biosynthesis; riboflavin biosynthesis; riboflavin from 2-hydroxy-3-oxobutyl phosphate and 5-amino-6-(D-ribitylamino)uracil: step 2/2.</text>
</comment>
<dbReference type="CDD" id="cd00402">
    <property type="entry name" value="Riboflavin_synthase_like"/>
    <property type="match status" value="1"/>
</dbReference>
<name>A0A0K1Q2R9_9BACT</name>
<gene>
    <name evidence="13" type="ORF">AKJ09_06691</name>
</gene>
<dbReference type="NCBIfam" id="NF006767">
    <property type="entry name" value="PRK09289.1"/>
    <property type="match status" value="1"/>
</dbReference>
<dbReference type="RefSeq" id="WP_146651390.1">
    <property type="nucleotide sequence ID" value="NZ_CP012333.1"/>
</dbReference>
<accession>A0A0K1Q2R9</accession>
<dbReference type="EMBL" id="CP012333">
    <property type="protein sequence ID" value="AKV00028.1"/>
    <property type="molecule type" value="Genomic_DNA"/>
</dbReference>
<protein>
    <recommendedName>
        <fullName evidence="5 9">Riboflavin synthase</fullName>
        <ecNumber evidence="4 9">2.5.1.9</ecNumber>
    </recommendedName>
</protein>
<dbReference type="GO" id="GO:0004746">
    <property type="term" value="F:riboflavin synthase activity"/>
    <property type="evidence" value="ECO:0007669"/>
    <property type="project" value="UniProtKB-UniRule"/>
</dbReference>
<dbReference type="InterPro" id="IPR017938">
    <property type="entry name" value="Riboflavin_synthase-like_b-brl"/>
</dbReference>
<evidence type="ECO:0000256" key="3">
    <source>
        <dbReference type="ARBA" id="ARBA00004887"/>
    </source>
</evidence>
<dbReference type="NCBIfam" id="TIGR00187">
    <property type="entry name" value="ribE"/>
    <property type="match status" value="1"/>
</dbReference>
<dbReference type="InterPro" id="IPR023366">
    <property type="entry name" value="ATP_synth_asu-like_sf"/>
</dbReference>
<feature type="region of interest" description="Disordered" evidence="11">
    <location>
        <begin position="1"/>
        <end position="21"/>
    </location>
</feature>
<dbReference type="Proteomes" id="UP000064967">
    <property type="component" value="Chromosome"/>
</dbReference>
<dbReference type="AlphaFoldDB" id="A0A0K1Q2R9"/>
<dbReference type="PATRIC" id="fig|1391654.3.peg.6785"/>
<evidence type="ECO:0000256" key="2">
    <source>
        <dbReference type="ARBA" id="ARBA00002803"/>
    </source>
</evidence>
<dbReference type="PROSITE" id="PS51177">
    <property type="entry name" value="LUMAZINE_BIND"/>
    <property type="match status" value="2"/>
</dbReference>
<evidence type="ECO:0000256" key="10">
    <source>
        <dbReference type="PROSITE-ProRule" id="PRU00524"/>
    </source>
</evidence>
<dbReference type="Gene3D" id="2.40.30.20">
    <property type="match status" value="2"/>
</dbReference>
<dbReference type="PANTHER" id="PTHR21098:SF12">
    <property type="entry name" value="RIBOFLAVIN SYNTHASE"/>
    <property type="match status" value="1"/>
</dbReference>
<dbReference type="EC" id="2.5.1.9" evidence="4 9"/>
<evidence type="ECO:0000259" key="12">
    <source>
        <dbReference type="PROSITE" id="PS51177"/>
    </source>
</evidence>
<keyword evidence="7" id="KW-0808">Transferase</keyword>
<evidence type="ECO:0000313" key="13">
    <source>
        <dbReference type="EMBL" id="AKV00028.1"/>
    </source>
</evidence>
<dbReference type="KEGG" id="llu:AKJ09_06691"/>
<dbReference type="InterPro" id="IPR001783">
    <property type="entry name" value="Lumazine-bd"/>
</dbReference>
<evidence type="ECO:0000313" key="14">
    <source>
        <dbReference type="Proteomes" id="UP000064967"/>
    </source>
</evidence>
<evidence type="ECO:0000256" key="6">
    <source>
        <dbReference type="ARBA" id="ARBA00022619"/>
    </source>
</evidence>
<evidence type="ECO:0000256" key="5">
    <source>
        <dbReference type="ARBA" id="ARBA00013950"/>
    </source>
</evidence>
<feature type="repeat" description="Lumazine-binding" evidence="10">
    <location>
        <begin position="115"/>
        <end position="211"/>
    </location>
</feature>
<dbReference type="PANTHER" id="PTHR21098">
    <property type="entry name" value="RIBOFLAVIN SYNTHASE ALPHA CHAIN"/>
    <property type="match status" value="1"/>
</dbReference>
<evidence type="ECO:0000256" key="4">
    <source>
        <dbReference type="ARBA" id="ARBA00012827"/>
    </source>
</evidence>
<evidence type="ECO:0000256" key="1">
    <source>
        <dbReference type="ARBA" id="ARBA00000968"/>
    </source>
</evidence>
<dbReference type="InterPro" id="IPR026017">
    <property type="entry name" value="Lumazine-bd_dom"/>
</dbReference>
<dbReference type="SUPFAM" id="SSF63380">
    <property type="entry name" value="Riboflavin synthase domain-like"/>
    <property type="match status" value="2"/>
</dbReference>
<keyword evidence="14" id="KW-1185">Reference proteome</keyword>
<evidence type="ECO:0000256" key="7">
    <source>
        <dbReference type="ARBA" id="ARBA00022679"/>
    </source>
</evidence>
<dbReference type="STRING" id="1391654.AKJ09_06691"/>
<evidence type="ECO:0000256" key="9">
    <source>
        <dbReference type="NCBIfam" id="TIGR00187"/>
    </source>
</evidence>
<dbReference type="PIRSF" id="PIRSF000498">
    <property type="entry name" value="Riboflavin_syn_A"/>
    <property type="match status" value="1"/>
</dbReference>
<evidence type="ECO:0000256" key="8">
    <source>
        <dbReference type="ARBA" id="ARBA00022737"/>
    </source>
</evidence>
<dbReference type="OrthoDB" id="9788537at2"/>
<comment type="function">
    <text evidence="2">Catalyzes the dismutation of two molecules of 6,7-dimethyl-8-ribityllumazine, resulting in the formation of riboflavin and 5-amino-6-(D-ribitylamino)uracil.</text>
</comment>
<proteinExistence type="predicted"/>
<organism evidence="13 14">
    <name type="scientific">Labilithrix luteola</name>
    <dbReference type="NCBI Taxonomy" id="1391654"/>
    <lineage>
        <taxon>Bacteria</taxon>
        <taxon>Pseudomonadati</taxon>
        <taxon>Myxococcota</taxon>
        <taxon>Polyangia</taxon>
        <taxon>Polyangiales</taxon>
        <taxon>Labilitrichaceae</taxon>
        <taxon>Labilithrix</taxon>
    </lineage>
</organism>